<organism evidence="5 6">
    <name type="scientific">Araneus ventricosus</name>
    <name type="common">Orbweaver spider</name>
    <name type="synonym">Epeira ventricosa</name>
    <dbReference type="NCBI Taxonomy" id="182803"/>
    <lineage>
        <taxon>Eukaryota</taxon>
        <taxon>Metazoa</taxon>
        <taxon>Ecdysozoa</taxon>
        <taxon>Arthropoda</taxon>
        <taxon>Chelicerata</taxon>
        <taxon>Arachnida</taxon>
        <taxon>Araneae</taxon>
        <taxon>Araneomorphae</taxon>
        <taxon>Entelegynae</taxon>
        <taxon>Araneoidea</taxon>
        <taxon>Araneidae</taxon>
        <taxon>Araneus</taxon>
    </lineage>
</organism>
<dbReference type="SMART" id="SM00249">
    <property type="entry name" value="PHD"/>
    <property type="match status" value="1"/>
</dbReference>
<evidence type="ECO:0000256" key="2">
    <source>
        <dbReference type="ARBA" id="ARBA00022771"/>
    </source>
</evidence>
<protein>
    <recommendedName>
        <fullName evidence="4">Zinc finger PHD-type domain-containing protein</fullName>
    </recommendedName>
</protein>
<keyword evidence="1" id="KW-0479">Metal-binding</keyword>
<evidence type="ECO:0000313" key="5">
    <source>
        <dbReference type="EMBL" id="GBN51228.1"/>
    </source>
</evidence>
<dbReference type="OrthoDB" id="6115549at2759"/>
<proteinExistence type="predicted"/>
<dbReference type="AlphaFoldDB" id="A0A4Y2PGU3"/>
<keyword evidence="6" id="KW-1185">Reference proteome</keyword>
<evidence type="ECO:0000313" key="6">
    <source>
        <dbReference type="Proteomes" id="UP000499080"/>
    </source>
</evidence>
<dbReference type="SUPFAM" id="SSF57903">
    <property type="entry name" value="FYVE/PHD zinc finger"/>
    <property type="match status" value="1"/>
</dbReference>
<evidence type="ECO:0000259" key="4">
    <source>
        <dbReference type="SMART" id="SM00249"/>
    </source>
</evidence>
<dbReference type="EMBL" id="BGPR01011416">
    <property type="protein sequence ID" value="GBN51228.1"/>
    <property type="molecule type" value="Genomic_DNA"/>
</dbReference>
<dbReference type="GO" id="GO:0008270">
    <property type="term" value="F:zinc ion binding"/>
    <property type="evidence" value="ECO:0007669"/>
    <property type="project" value="UniProtKB-KW"/>
</dbReference>
<keyword evidence="3" id="KW-0862">Zinc</keyword>
<evidence type="ECO:0000256" key="1">
    <source>
        <dbReference type="ARBA" id="ARBA00022723"/>
    </source>
</evidence>
<dbReference type="Gene3D" id="3.30.40.10">
    <property type="entry name" value="Zinc/RING finger domain, C3HC4 (zinc finger)"/>
    <property type="match status" value="1"/>
</dbReference>
<keyword evidence="2" id="KW-0863">Zinc-finger</keyword>
<dbReference type="InterPro" id="IPR011011">
    <property type="entry name" value="Znf_FYVE_PHD"/>
</dbReference>
<gene>
    <name evidence="5" type="ORF">AVEN_258855_1</name>
</gene>
<reference evidence="5 6" key="1">
    <citation type="journal article" date="2019" name="Sci. Rep.">
        <title>Orb-weaving spider Araneus ventricosus genome elucidates the spidroin gene catalogue.</title>
        <authorList>
            <person name="Kono N."/>
            <person name="Nakamura H."/>
            <person name="Ohtoshi R."/>
            <person name="Moran D.A.P."/>
            <person name="Shinohara A."/>
            <person name="Yoshida Y."/>
            <person name="Fujiwara M."/>
            <person name="Mori M."/>
            <person name="Tomita M."/>
            <person name="Arakawa K."/>
        </authorList>
    </citation>
    <scope>NUCLEOTIDE SEQUENCE [LARGE SCALE GENOMIC DNA]</scope>
</reference>
<accession>A0A4Y2PGU3</accession>
<dbReference type="Proteomes" id="UP000499080">
    <property type="component" value="Unassembled WGS sequence"/>
</dbReference>
<dbReference type="InterPro" id="IPR001965">
    <property type="entry name" value="Znf_PHD"/>
</dbReference>
<name>A0A4Y2PGU3_ARAVE</name>
<dbReference type="InterPro" id="IPR013083">
    <property type="entry name" value="Znf_RING/FYVE/PHD"/>
</dbReference>
<evidence type="ECO:0000256" key="3">
    <source>
        <dbReference type="ARBA" id="ARBA00022833"/>
    </source>
</evidence>
<feature type="domain" description="Zinc finger PHD-type" evidence="4">
    <location>
        <begin position="85"/>
        <end position="132"/>
    </location>
</feature>
<sequence>MPFPRETERIIKRVNDKRRGKTAILTSSPYKAEFVTIRERSGKKNKQKRALFKKITILLLLKIKKQRKRKKPVTSSDEEQESDDACIFCNDLYSNSKDREGWIQCNRCRGWAHEACSNAEEGEVNFICDYCN</sequence>
<comment type="caution">
    <text evidence="5">The sequence shown here is derived from an EMBL/GenBank/DDBJ whole genome shotgun (WGS) entry which is preliminary data.</text>
</comment>